<evidence type="ECO:0000313" key="1">
    <source>
        <dbReference type="EnsemblPlants" id="AVESA.00010b.r2.4CG1285830.1.CDS.1"/>
    </source>
</evidence>
<reference evidence="1" key="2">
    <citation type="submission" date="2025-09" db="UniProtKB">
        <authorList>
            <consortium name="EnsemblPlants"/>
        </authorList>
    </citation>
    <scope>IDENTIFICATION</scope>
</reference>
<protein>
    <submittedName>
        <fullName evidence="1">Uncharacterized protein</fullName>
    </submittedName>
</protein>
<keyword evidence="2" id="KW-1185">Reference proteome</keyword>
<proteinExistence type="predicted"/>
<organism evidence="1 2">
    <name type="scientific">Avena sativa</name>
    <name type="common">Oat</name>
    <dbReference type="NCBI Taxonomy" id="4498"/>
    <lineage>
        <taxon>Eukaryota</taxon>
        <taxon>Viridiplantae</taxon>
        <taxon>Streptophyta</taxon>
        <taxon>Embryophyta</taxon>
        <taxon>Tracheophyta</taxon>
        <taxon>Spermatophyta</taxon>
        <taxon>Magnoliopsida</taxon>
        <taxon>Liliopsida</taxon>
        <taxon>Poales</taxon>
        <taxon>Poaceae</taxon>
        <taxon>BOP clade</taxon>
        <taxon>Pooideae</taxon>
        <taxon>Poodae</taxon>
        <taxon>Poeae</taxon>
        <taxon>Poeae Chloroplast Group 1 (Aveneae type)</taxon>
        <taxon>Aveninae</taxon>
        <taxon>Avena</taxon>
    </lineage>
</organism>
<sequence>MLSLPNITHFNGVYNWTTSEERCRLSCFNDCSCKASFFDHYNISTGFCFMASDIFSMISVKDGSYSRNFSSLAFVEVNGATRNFVLSKGKQPLCQPLVNGAIIVVLIFLRRKRAEPSEDEDITDQLPGLPARFSFVELKSATGDSSKLIGKGGSGSVFEGQICDKQVAVKRLDGINRGKKEFLAGVQTIGSINHIHLVRLIGFCAEKSHRLLVYEYMPRPLDKCIFAKHQETPLDWKTRLRIITDVAKGVAYLHSDCRQTIATIAHLDIKPQNVLLDEQFAAKVSDFGLAKLIDREQSSVPTRLGGTPGCLAPEWLTSVISEKG</sequence>
<evidence type="ECO:0000313" key="2">
    <source>
        <dbReference type="Proteomes" id="UP001732700"/>
    </source>
</evidence>
<accession>A0ACD5WSJ9</accession>
<dbReference type="Proteomes" id="UP001732700">
    <property type="component" value="Chromosome 4C"/>
</dbReference>
<dbReference type="EnsemblPlants" id="AVESA.00010b.r2.4CG1285830.1">
    <property type="protein sequence ID" value="AVESA.00010b.r2.4CG1285830.1.CDS.1"/>
    <property type="gene ID" value="AVESA.00010b.r2.4CG1285830"/>
</dbReference>
<reference evidence="1" key="1">
    <citation type="submission" date="2021-05" db="EMBL/GenBank/DDBJ databases">
        <authorList>
            <person name="Scholz U."/>
            <person name="Mascher M."/>
            <person name="Fiebig A."/>
        </authorList>
    </citation>
    <scope>NUCLEOTIDE SEQUENCE [LARGE SCALE GENOMIC DNA]</scope>
</reference>
<name>A0ACD5WSJ9_AVESA</name>